<dbReference type="eggNOG" id="ENOG502Z86D">
    <property type="taxonomic scope" value="Bacteria"/>
</dbReference>
<dbReference type="GO" id="GO:0050650">
    <property type="term" value="P:chondroitin sulfate proteoglycan biosynthetic process"/>
    <property type="evidence" value="ECO:0007669"/>
    <property type="project" value="TreeGrafter"/>
</dbReference>
<comment type="subcellular location">
    <subcellularLocation>
        <location evidence="2">Endoplasmic reticulum membrane</location>
        <topology evidence="2">Single-pass type II membrane protein</topology>
    </subcellularLocation>
    <subcellularLocation>
        <location evidence="1">Golgi apparatus membrane</location>
        <topology evidence="1">Single-pass type II membrane protein</topology>
    </subcellularLocation>
</comment>
<evidence type="ECO:0000256" key="8">
    <source>
        <dbReference type="ARBA" id="ARBA00022968"/>
    </source>
</evidence>
<dbReference type="Pfam" id="PF02485">
    <property type="entry name" value="Branch"/>
    <property type="match status" value="1"/>
</dbReference>
<dbReference type="OrthoDB" id="7943907at2"/>
<evidence type="ECO:0000313" key="15">
    <source>
        <dbReference type="EMBL" id="KEQ28191.1"/>
    </source>
</evidence>
<keyword evidence="4 15" id="KW-0808">Transferase</keyword>
<evidence type="ECO:0000256" key="11">
    <source>
        <dbReference type="ARBA" id="ARBA00023136"/>
    </source>
</evidence>
<dbReference type="PANTHER" id="PTHR46025:SF3">
    <property type="entry name" value="XYLOSYLTRANSFERASE OXT"/>
    <property type="match status" value="1"/>
</dbReference>
<dbReference type="RefSeq" id="WP_037444790.1">
    <property type="nucleotide sequence ID" value="NZ_JNFF01000117.1"/>
</dbReference>
<evidence type="ECO:0000256" key="3">
    <source>
        <dbReference type="ARBA" id="ARBA00022676"/>
    </source>
</evidence>
<dbReference type="GO" id="GO:0016020">
    <property type="term" value="C:membrane"/>
    <property type="evidence" value="ECO:0007669"/>
    <property type="project" value="InterPro"/>
</dbReference>
<protein>
    <recommendedName>
        <fullName evidence="14">Peptide O-xylosyltransferase</fullName>
    </recommendedName>
</protein>
<evidence type="ECO:0000256" key="10">
    <source>
        <dbReference type="ARBA" id="ARBA00023034"/>
    </source>
</evidence>
<keyword evidence="16" id="KW-1185">Reference proteome</keyword>
<keyword evidence="8" id="KW-0735">Signal-anchor</keyword>
<evidence type="ECO:0000256" key="7">
    <source>
        <dbReference type="ARBA" id="ARBA00022824"/>
    </source>
</evidence>
<dbReference type="GO" id="GO:0046872">
    <property type="term" value="F:metal ion binding"/>
    <property type="evidence" value="ECO:0007669"/>
    <property type="project" value="UniProtKB-KW"/>
</dbReference>
<dbReference type="GO" id="GO:0030158">
    <property type="term" value="F:protein xylosyltransferase activity"/>
    <property type="evidence" value="ECO:0007669"/>
    <property type="project" value="InterPro"/>
</dbReference>
<dbReference type="PANTHER" id="PTHR46025">
    <property type="entry name" value="XYLOSYLTRANSFERASE OXT"/>
    <property type="match status" value="1"/>
</dbReference>
<sequence length="290" mass="34775">MKHAYLIIAHHEFEILIRLIEALDDPRNDIYIHFDKKLAELPLVKAHYSKLYILENRIDVRWGDVSQIESEMILFEQAVKQGPYDYYHILSGVDMPLKSQNFIHDFFTQNKGKEFIGFNQEDNYKSISRKVQRYHIYPKHFRSGRGIRDISIRALRYSFLRIQFLFFPRRNKQTLFRKGLNWVSVTHEFVLFLLEKKAEIVKNYQYTFCADEIFLQTACWNSSFRENLFDSDNEGRGCMRLIGWKNNELVDWEDMDFERLMNSDALFARKFNTKHVGVVDRILNEVKAYV</sequence>
<dbReference type="GO" id="GO:0015012">
    <property type="term" value="P:heparan sulfate proteoglycan biosynthetic process"/>
    <property type="evidence" value="ECO:0007669"/>
    <property type="project" value="TreeGrafter"/>
</dbReference>
<evidence type="ECO:0000256" key="9">
    <source>
        <dbReference type="ARBA" id="ARBA00022989"/>
    </source>
</evidence>
<organism evidence="15 16">
    <name type="scientific">Pedobacter antarcticus 4BY</name>
    <dbReference type="NCBI Taxonomy" id="1358423"/>
    <lineage>
        <taxon>Bacteria</taxon>
        <taxon>Pseudomonadati</taxon>
        <taxon>Bacteroidota</taxon>
        <taxon>Sphingobacteriia</taxon>
        <taxon>Sphingobacteriales</taxon>
        <taxon>Sphingobacteriaceae</taxon>
        <taxon>Pedobacter</taxon>
    </lineage>
</organism>
<evidence type="ECO:0000256" key="4">
    <source>
        <dbReference type="ARBA" id="ARBA00022679"/>
    </source>
</evidence>
<evidence type="ECO:0000256" key="6">
    <source>
        <dbReference type="ARBA" id="ARBA00022723"/>
    </source>
</evidence>
<keyword evidence="10" id="KW-0333">Golgi apparatus</keyword>
<dbReference type="Proteomes" id="UP000028007">
    <property type="component" value="Unassembled WGS sequence"/>
</dbReference>
<dbReference type="InterPro" id="IPR003406">
    <property type="entry name" value="Glyco_trans_14"/>
</dbReference>
<keyword evidence="9" id="KW-1133">Transmembrane helix</keyword>
<gene>
    <name evidence="15" type="ORF">N180_00710</name>
</gene>
<dbReference type="AlphaFoldDB" id="A0A081PBW8"/>
<evidence type="ECO:0000313" key="16">
    <source>
        <dbReference type="Proteomes" id="UP000028007"/>
    </source>
</evidence>
<keyword evidence="6" id="KW-0479">Metal-binding</keyword>
<comment type="caution">
    <text evidence="15">The sequence shown here is derived from an EMBL/GenBank/DDBJ whole genome shotgun (WGS) entry which is preliminary data.</text>
</comment>
<keyword evidence="7" id="KW-0256">Endoplasmic reticulum</keyword>
<proteinExistence type="predicted"/>
<evidence type="ECO:0000256" key="2">
    <source>
        <dbReference type="ARBA" id="ARBA00004648"/>
    </source>
</evidence>
<dbReference type="EMBL" id="JNFF01000117">
    <property type="protein sequence ID" value="KEQ28191.1"/>
    <property type="molecule type" value="Genomic_DNA"/>
</dbReference>
<reference evidence="15 16" key="1">
    <citation type="journal article" date="1992" name="Int. J. Syst. Bacteriol.">
        <title>Sphingobacterium antarcticus sp. nov. a Psychrotrophic Bacterium from the Soils of Schirmacher Oasis, Antarctica.</title>
        <authorList>
            <person name="Shivaji S."/>
            <person name="Ray M.K."/>
            <person name="Rao N.S."/>
            <person name="Saiserr L."/>
            <person name="Jagannadham M.V."/>
            <person name="Kumar G.S."/>
            <person name="Reddy G."/>
            <person name="Bhargava P.M."/>
        </authorList>
    </citation>
    <scope>NUCLEOTIDE SEQUENCE [LARGE SCALE GENOMIC DNA]</scope>
    <source>
        <strain evidence="15 16">4BY</strain>
    </source>
</reference>
<keyword evidence="13" id="KW-0325">Glycoprotein</keyword>
<accession>A0A081PBW8</accession>
<keyword evidence="5" id="KW-0812">Transmembrane</keyword>
<evidence type="ECO:0000256" key="14">
    <source>
        <dbReference type="ARBA" id="ARBA00042865"/>
    </source>
</evidence>
<evidence type="ECO:0000256" key="5">
    <source>
        <dbReference type="ARBA" id="ARBA00022692"/>
    </source>
</evidence>
<evidence type="ECO:0000256" key="12">
    <source>
        <dbReference type="ARBA" id="ARBA00023157"/>
    </source>
</evidence>
<keyword evidence="3" id="KW-0328">Glycosyltransferase</keyword>
<dbReference type="InterPro" id="IPR043538">
    <property type="entry name" value="XYLT"/>
</dbReference>
<keyword evidence="12" id="KW-1015">Disulfide bond</keyword>
<evidence type="ECO:0000256" key="13">
    <source>
        <dbReference type="ARBA" id="ARBA00023180"/>
    </source>
</evidence>
<name>A0A081PBW8_9SPHI</name>
<keyword evidence="11" id="KW-0472">Membrane</keyword>
<evidence type="ECO:0000256" key="1">
    <source>
        <dbReference type="ARBA" id="ARBA00004323"/>
    </source>
</evidence>